<dbReference type="Proteomes" id="UP001523216">
    <property type="component" value="Unassembled WGS sequence"/>
</dbReference>
<gene>
    <name evidence="2" type="ORF">LXN57_34595</name>
</gene>
<feature type="transmembrane region" description="Helical" evidence="1">
    <location>
        <begin position="38"/>
        <end position="58"/>
    </location>
</feature>
<dbReference type="EMBL" id="JAMQOL010000050">
    <property type="protein sequence ID" value="MCM4082710.1"/>
    <property type="molecule type" value="Genomic_DNA"/>
</dbReference>
<feature type="transmembrane region" description="Helical" evidence="1">
    <location>
        <begin position="114"/>
        <end position="135"/>
    </location>
</feature>
<dbReference type="RefSeq" id="WP_251802437.1">
    <property type="nucleotide sequence ID" value="NZ_JAMQOL010000050.1"/>
</dbReference>
<feature type="transmembrane region" description="Helical" evidence="1">
    <location>
        <begin position="167"/>
        <end position="186"/>
    </location>
</feature>
<keyword evidence="1" id="KW-0472">Membrane</keyword>
<keyword evidence="3" id="KW-1185">Reference proteome</keyword>
<keyword evidence="1" id="KW-1133">Transmembrane helix</keyword>
<keyword evidence="1" id="KW-0812">Transmembrane</keyword>
<evidence type="ECO:0000313" key="3">
    <source>
        <dbReference type="Proteomes" id="UP001523216"/>
    </source>
</evidence>
<feature type="transmembrane region" description="Helical" evidence="1">
    <location>
        <begin position="70"/>
        <end position="89"/>
    </location>
</feature>
<evidence type="ECO:0008006" key="4">
    <source>
        <dbReference type="Google" id="ProtNLM"/>
    </source>
</evidence>
<feature type="transmembrane region" description="Helical" evidence="1">
    <location>
        <begin position="142"/>
        <end position="161"/>
    </location>
</feature>
<proteinExistence type="predicted"/>
<evidence type="ECO:0000313" key="2">
    <source>
        <dbReference type="EMBL" id="MCM4082710.1"/>
    </source>
</evidence>
<organism evidence="2 3">
    <name type="scientific">Paractinoplanes hotanensis</name>
    <dbReference type="NCBI Taxonomy" id="2906497"/>
    <lineage>
        <taxon>Bacteria</taxon>
        <taxon>Bacillati</taxon>
        <taxon>Actinomycetota</taxon>
        <taxon>Actinomycetes</taxon>
        <taxon>Micromonosporales</taxon>
        <taxon>Micromonosporaceae</taxon>
        <taxon>Paractinoplanes</taxon>
    </lineage>
</organism>
<reference evidence="2 3" key="1">
    <citation type="submission" date="2022-06" db="EMBL/GenBank/DDBJ databases">
        <title>Actinoplanes abujensis sp. nov., isolated from Nigerian arid soil.</title>
        <authorList>
            <person name="Ding P."/>
        </authorList>
    </citation>
    <scope>NUCLEOTIDE SEQUENCE [LARGE SCALE GENOMIC DNA]</scope>
    <source>
        <strain evidence="3">TRM88002</strain>
    </source>
</reference>
<comment type="caution">
    <text evidence="2">The sequence shown here is derived from an EMBL/GenBank/DDBJ whole genome shotgun (WGS) entry which is preliminary data.</text>
</comment>
<accession>A0ABT0YA65</accession>
<protein>
    <recommendedName>
        <fullName evidence="4">DUF998 domain-containing protein</fullName>
    </recommendedName>
</protein>
<name>A0ABT0YA65_9ACTN</name>
<evidence type="ECO:0000256" key="1">
    <source>
        <dbReference type="SAM" id="Phobius"/>
    </source>
</evidence>
<sequence>MSALFAFAGLMFLLYPALRPWTDETTADGAIEAMSSPAWVASHLFAMLGFLAVSLGLLALHGRRPGRLPLTALLTAWIGTALVLPYYGAEDFGLHALARSPAPDLLTVVDEVRYQPVAVTMFCVGLILLAVAGITTALATRSAAGVVFAIGYVLFLPQFFLPPVGRIAHGVILAVGCVGLAVEFRARRNRPASQR</sequence>